<dbReference type="SUPFAM" id="SSF55486">
    <property type="entry name" value="Metalloproteases ('zincins'), catalytic domain"/>
    <property type="match status" value="1"/>
</dbReference>
<dbReference type="SUPFAM" id="SSF49854">
    <property type="entry name" value="Spermadhesin, CUB domain"/>
    <property type="match status" value="1"/>
</dbReference>
<feature type="chain" id="PRO_5012432154" evidence="3">
    <location>
        <begin position="19"/>
        <end position="724"/>
    </location>
</feature>
<evidence type="ECO:0000259" key="4">
    <source>
        <dbReference type="PROSITE" id="PS50215"/>
    </source>
</evidence>
<dbReference type="Pfam" id="PF13688">
    <property type="entry name" value="Reprolysin_5"/>
    <property type="match status" value="1"/>
</dbReference>
<dbReference type="InterPro" id="IPR000859">
    <property type="entry name" value="CUB_dom"/>
</dbReference>
<name>A0A1M6C0T4_9FLAO</name>
<keyword evidence="2" id="KW-1015">Disulfide bond</keyword>
<sequence>MKKIITLLLFVLSICSFAQENSSKILNNINQYKQYGYEFKNYSLFKKNTPNEETLIQNISKSVNNATFLEIDTNVIQQIYKEKPLLVSISIPYQNSVIEIELYKKDILSEDFQATDQNKETINYKPGAYYRGVIKNSEKSIVAFSFFKNSAYGVASSLRLGNVNIGKIKDSETYIAYTESDLKGENPFTCGFSQIEENTKKITEKLNNTSNSSAALTNNCVRIYYEVAYQPYVENNYDSTQTLNWLTSIHNNISTLYANDNIQIALSTTMIWTTPDPYTYGYQNNLYYFYANRTTFNGDLAHLINQPSTTSVAFLDSLCEENNYAYSAVSQYFNQIPAYSWTINASTHEIGHSFGSPHTHACYWNGNNTAIDGCGPAGGANEGCNAIIPSNGGTIMSYCHLVSVGTNLANGFHSQPAQLMRDNINNKTCLGTDCINSCFRSIDNVVFNNTTSTSTDITINDNYSNQWYYNLKPYGNNSNNWITTNTNTFSVNNLSPNTYYQLSITNICNNTEIGSALNFLFLTDGDFCGNDQFFDSGLQFNNYGNNQNLIKTFYPTNSNNKVTLSFSEFNTELDYDFMTIYDGTSVNDPVFTNGDNLSGNLTSQSLSYTATNTDGAITIKFTSDSYTTRSGWTVNISCGTLSTTNIHKTSINIYPNPTNAIFHVDAETNISSITIYDIAGRKVIENNNLSTNNAQINIETLMSGAYFVNVEVNGKREIFKIVKN</sequence>
<dbReference type="Pfam" id="PF00431">
    <property type="entry name" value="CUB"/>
    <property type="match status" value="1"/>
</dbReference>
<dbReference type="InterPro" id="IPR026444">
    <property type="entry name" value="Secre_tail"/>
</dbReference>
<organism evidence="5 6">
    <name type="scientific">Mesonia phycicola</name>
    <dbReference type="NCBI Taxonomy" id="579105"/>
    <lineage>
        <taxon>Bacteria</taxon>
        <taxon>Pseudomonadati</taxon>
        <taxon>Bacteroidota</taxon>
        <taxon>Flavobacteriia</taxon>
        <taxon>Flavobacteriales</taxon>
        <taxon>Flavobacteriaceae</taxon>
        <taxon>Mesonia</taxon>
    </lineage>
</organism>
<dbReference type="PROSITE" id="PS50215">
    <property type="entry name" value="ADAM_MEPRO"/>
    <property type="match status" value="1"/>
</dbReference>
<dbReference type="Gene3D" id="3.40.390.10">
    <property type="entry name" value="Collagenase (Catalytic Domain)"/>
    <property type="match status" value="1"/>
</dbReference>
<dbReference type="CDD" id="cd00041">
    <property type="entry name" value="CUB"/>
    <property type="match status" value="1"/>
</dbReference>
<dbReference type="GO" id="GO:0004222">
    <property type="term" value="F:metalloendopeptidase activity"/>
    <property type="evidence" value="ECO:0007669"/>
    <property type="project" value="InterPro"/>
</dbReference>
<dbReference type="InterPro" id="IPR024079">
    <property type="entry name" value="MetalloPept_cat_dom_sf"/>
</dbReference>
<dbReference type="Gene3D" id="2.60.120.290">
    <property type="entry name" value="Spermadhesin, CUB domain"/>
    <property type="match status" value="1"/>
</dbReference>
<dbReference type="Pfam" id="PF18962">
    <property type="entry name" value="Por_Secre_tail"/>
    <property type="match status" value="1"/>
</dbReference>
<gene>
    <name evidence="5" type="ORF">SAMN04488096_102311</name>
</gene>
<evidence type="ECO:0000313" key="6">
    <source>
        <dbReference type="Proteomes" id="UP000184225"/>
    </source>
</evidence>
<dbReference type="InterPro" id="IPR001590">
    <property type="entry name" value="Peptidase_M12B"/>
</dbReference>
<dbReference type="AlphaFoldDB" id="A0A1M6C0T4"/>
<protein>
    <submittedName>
        <fullName evidence="5">Por secretion system C-terminal sorting domain-containing protein</fullName>
    </submittedName>
</protein>
<dbReference type="OrthoDB" id="1182309at2"/>
<evidence type="ECO:0000256" key="1">
    <source>
        <dbReference type="ARBA" id="ARBA00022729"/>
    </source>
</evidence>
<evidence type="ECO:0000256" key="3">
    <source>
        <dbReference type="SAM" id="SignalP"/>
    </source>
</evidence>
<dbReference type="EMBL" id="FQYY01000002">
    <property type="protein sequence ID" value="SHI54590.1"/>
    <property type="molecule type" value="Genomic_DNA"/>
</dbReference>
<evidence type="ECO:0000256" key="2">
    <source>
        <dbReference type="ARBA" id="ARBA00023157"/>
    </source>
</evidence>
<feature type="signal peptide" evidence="3">
    <location>
        <begin position="1"/>
        <end position="18"/>
    </location>
</feature>
<dbReference type="InterPro" id="IPR035914">
    <property type="entry name" value="Sperma_CUB_dom_sf"/>
</dbReference>
<accession>A0A1M6C0T4</accession>
<proteinExistence type="predicted"/>
<dbReference type="GO" id="GO:0006508">
    <property type="term" value="P:proteolysis"/>
    <property type="evidence" value="ECO:0007669"/>
    <property type="project" value="InterPro"/>
</dbReference>
<reference evidence="5 6" key="1">
    <citation type="submission" date="2016-11" db="EMBL/GenBank/DDBJ databases">
        <authorList>
            <person name="Jaros S."/>
            <person name="Januszkiewicz K."/>
            <person name="Wedrychowicz H."/>
        </authorList>
    </citation>
    <scope>NUCLEOTIDE SEQUENCE [LARGE SCALE GENOMIC DNA]</scope>
    <source>
        <strain evidence="5 6">DSM 21425</strain>
    </source>
</reference>
<keyword evidence="6" id="KW-1185">Reference proteome</keyword>
<dbReference type="NCBIfam" id="TIGR04183">
    <property type="entry name" value="Por_Secre_tail"/>
    <property type="match status" value="1"/>
</dbReference>
<dbReference type="STRING" id="579105.SAMN04488096_102311"/>
<feature type="domain" description="Peptidase M12B" evidence="4">
    <location>
        <begin position="219"/>
        <end position="399"/>
    </location>
</feature>
<dbReference type="RefSeq" id="WP_073148598.1">
    <property type="nucleotide sequence ID" value="NZ_FQYY01000002.1"/>
</dbReference>
<keyword evidence="1 3" id="KW-0732">Signal</keyword>
<evidence type="ECO:0000313" key="5">
    <source>
        <dbReference type="EMBL" id="SHI54590.1"/>
    </source>
</evidence>
<dbReference type="Proteomes" id="UP000184225">
    <property type="component" value="Unassembled WGS sequence"/>
</dbReference>